<dbReference type="CDD" id="cd00364">
    <property type="entry name" value="Ribosomal_uS17"/>
    <property type="match status" value="1"/>
</dbReference>
<dbReference type="SUPFAM" id="SSF50249">
    <property type="entry name" value="Nucleic acid-binding proteins"/>
    <property type="match status" value="1"/>
</dbReference>
<dbReference type="HAMAP" id="MF_01345_B">
    <property type="entry name" value="Ribosomal_uS17_B"/>
    <property type="match status" value="1"/>
</dbReference>
<dbReference type="InterPro" id="IPR019984">
    <property type="entry name" value="Ribosomal_uS17_bact/chlr"/>
</dbReference>
<dbReference type="PRINTS" id="PR00973">
    <property type="entry name" value="RIBOSOMALS17"/>
</dbReference>
<dbReference type="PROSITE" id="PS00056">
    <property type="entry name" value="RIBOSOMAL_S17"/>
    <property type="match status" value="1"/>
</dbReference>
<organism evidence="9 10">
    <name type="scientific">Paludisphaera mucosa</name>
    <dbReference type="NCBI Taxonomy" id="3030827"/>
    <lineage>
        <taxon>Bacteria</taxon>
        <taxon>Pseudomonadati</taxon>
        <taxon>Planctomycetota</taxon>
        <taxon>Planctomycetia</taxon>
        <taxon>Isosphaerales</taxon>
        <taxon>Isosphaeraceae</taxon>
        <taxon>Paludisphaera</taxon>
    </lineage>
</organism>
<evidence type="ECO:0000256" key="8">
    <source>
        <dbReference type="SAM" id="MobiDB-lite"/>
    </source>
</evidence>
<dbReference type="GO" id="GO:0005840">
    <property type="term" value="C:ribosome"/>
    <property type="evidence" value="ECO:0007669"/>
    <property type="project" value="UniProtKB-KW"/>
</dbReference>
<keyword evidence="10" id="KW-1185">Reference proteome</keyword>
<keyword evidence="4 6" id="KW-0689">Ribosomal protein</keyword>
<keyword evidence="3 6" id="KW-0694">RNA-binding</keyword>
<feature type="region of interest" description="Disordered" evidence="8">
    <location>
        <begin position="1"/>
        <end position="29"/>
    </location>
</feature>
<dbReference type="Proteomes" id="UP001216907">
    <property type="component" value="Unassembled WGS sequence"/>
</dbReference>
<dbReference type="PANTHER" id="PTHR10744">
    <property type="entry name" value="40S RIBOSOMAL PROTEIN S11 FAMILY MEMBER"/>
    <property type="match status" value="1"/>
</dbReference>
<comment type="subunit">
    <text evidence="6">Part of the 30S ribosomal subunit.</text>
</comment>
<comment type="caution">
    <text evidence="9">The sequence shown here is derived from an EMBL/GenBank/DDBJ whole genome shotgun (WGS) entry which is preliminary data.</text>
</comment>
<gene>
    <name evidence="6 9" type="primary">rpsQ</name>
    <name evidence="9" type="ORF">PZE19_25880</name>
</gene>
<proteinExistence type="inferred from homology"/>
<evidence type="ECO:0000313" key="10">
    <source>
        <dbReference type="Proteomes" id="UP001216907"/>
    </source>
</evidence>
<dbReference type="Pfam" id="PF00366">
    <property type="entry name" value="Ribosomal_S17"/>
    <property type="match status" value="1"/>
</dbReference>
<accession>A0ABT6FI03</accession>
<evidence type="ECO:0000256" key="5">
    <source>
        <dbReference type="ARBA" id="ARBA00023274"/>
    </source>
</evidence>
<evidence type="ECO:0000313" key="9">
    <source>
        <dbReference type="EMBL" id="MDG3007207.1"/>
    </source>
</evidence>
<evidence type="ECO:0000256" key="6">
    <source>
        <dbReference type="HAMAP-Rule" id="MF_01345"/>
    </source>
</evidence>
<dbReference type="NCBIfam" id="NF004123">
    <property type="entry name" value="PRK05610.1"/>
    <property type="match status" value="1"/>
</dbReference>
<evidence type="ECO:0000256" key="2">
    <source>
        <dbReference type="ARBA" id="ARBA00022730"/>
    </source>
</evidence>
<evidence type="ECO:0000256" key="1">
    <source>
        <dbReference type="ARBA" id="ARBA00010254"/>
    </source>
</evidence>
<dbReference type="InterPro" id="IPR012340">
    <property type="entry name" value="NA-bd_OB-fold"/>
</dbReference>
<dbReference type="Gene3D" id="2.40.50.140">
    <property type="entry name" value="Nucleic acid-binding proteins"/>
    <property type="match status" value="1"/>
</dbReference>
<dbReference type="InterPro" id="IPR000266">
    <property type="entry name" value="Ribosomal_uS17"/>
</dbReference>
<protein>
    <recommendedName>
        <fullName evidence="6">Small ribosomal subunit protein uS17</fullName>
    </recommendedName>
</protein>
<dbReference type="RefSeq" id="WP_277863494.1">
    <property type="nucleotide sequence ID" value="NZ_JARRAG010000002.1"/>
</dbReference>
<evidence type="ECO:0000256" key="7">
    <source>
        <dbReference type="RuleBase" id="RU003872"/>
    </source>
</evidence>
<comment type="similarity">
    <text evidence="1 6 7">Belongs to the universal ribosomal protein uS17 family.</text>
</comment>
<comment type="function">
    <text evidence="6">One of the primary rRNA binding proteins, it binds specifically to the 5'-end of 16S ribosomal RNA.</text>
</comment>
<dbReference type="InterPro" id="IPR019979">
    <property type="entry name" value="Ribosomal_uS17_CS"/>
</dbReference>
<evidence type="ECO:0000256" key="3">
    <source>
        <dbReference type="ARBA" id="ARBA00022884"/>
    </source>
</evidence>
<dbReference type="EMBL" id="JARRAG010000002">
    <property type="protein sequence ID" value="MDG3007207.1"/>
    <property type="molecule type" value="Genomic_DNA"/>
</dbReference>
<sequence>MSQPSPAKAQPTPARSPRKTEVGVVASDKMNKTRRVVVERLVPHDKYGKLMKRRTVCHTHDEANESHVGDLVEIMETRPLSKLKRWRLVRIIRKGAQQALAGEGEAAAAAPPAAAE</sequence>
<dbReference type="NCBIfam" id="TIGR03635">
    <property type="entry name" value="uS17_bact"/>
    <property type="match status" value="1"/>
</dbReference>
<keyword evidence="5 6" id="KW-0687">Ribonucleoprotein</keyword>
<keyword evidence="2 6" id="KW-0699">rRNA-binding</keyword>
<evidence type="ECO:0000256" key="4">
    <source>
        <dbReference type="ARBA" id="ARBA00022980"/>
    </source>
</evidence>
<dbReference type="PANTHER" id="PTHR10744:SF1">
    <property type="entry name" value="SMALL RIBOSOMAL SUBUNIT PROTEIN US17M"/>
    <property type="match status" value="1"/>
</dbReference>
<name>A0ABT6FI03_9BACT</name>
<reference evidence="9 10" key="1">
    <citation type="submission" date="2023-03" db="EMBL/GenBank/DDBJ databases">
        <title>Paludisphaera mucosa sp. nov. a novel planctomycete from northern fen.</title>
        <authorList>
            <person name="Ivanova A."/>
        </authorList>
    </citation>
    <scope>NUCLEOTIDE SEQUENCE [LARGE SCALE GENOMIC DNA]</scope>
    <source>
        <strain evidence="9 10">Pla2</strain>
    </source>
</reference>